<dbReference type="Gene3D" id="3.90.660.10">
    <property type="match status" value="1"/>
</dbReference>
<evidence type="ECO:0000256" key="8">
    <source>
        <dbReference type="ARBA" id="ARBA00047321"/>
    </source>
</evidence>
<name>A0ABT3SW08_9GAMM</name>
<dbReference type="InterPro" id="IPR050281">
    <property type="entry name" value="Flavin_monoamine_oxidase"/>
</dbReference>
<dbReference type="SUPFAM" id="SSF51905">
    <property type="entry name" value="FAD/NAD(P)-binding domain"/>
    <property type="match status" value="1"/>
</dbReference>
<reference evidence="11" key="1">
    <citation type="submission" date="2019-02" db="EMBL/GenBank/DDBJ databases">
        <authorList>
            <person name="Li S.-H."/>
        </authorList>
    </citation>
    <scope>NUCLEOTIDE SEQUENCE</scope>
    <source>
        <strain evidence="11">IMCC8485</strain>
    </source>
</reference>
<feature type="signal peptide" evidence="9">
    <location>
        <begin position="1"/>
        <end position="21"/>
    </location>
</feature>
<proteinExistence type="inferred from homology"/>
<evidence type="ECO:0000256" key="5">
    <source>
        <dbReference type="ARBA" id="ARBA00017871"/>
    </source>
</evidence>
<evidence type="ECO:0000313" key="12">
    <source>
        <dbReference type="Proteomes" id="UP001143307"/>
    </source>
</evidence>
<comment type="catalytic activity">
    <reaction evidence="8">
        <text>L-tryptophan + O2 = indole-3-acetamide + CO2 + H2O</text>
        <dbReference type="Rhea" id="RHEA:16165"/>
        <dbReference type="ChEBI" id="CHEBI:15377"/>
        <dbReference type="ChEBI" id="CHEBI:15379"/>
        <dbReference type="ChEBI" id="CHEBI:16031"/>
        <dbReference type="ChEBI" id="CHEBI:16526"/>
        <dbReference type="ChEBI" id="CHEBI:57912"/>
        <dbReference type="EC" id="1.13.12.3"/>
    </reaction>
</comment>
<dbReference type="InterPro" id="IPR002937">
    <property type="entry name" value="Amino_oxidase"/>
</dbReference>
<keyword evidence="12" id="KW-1185">Reference proteome</keyword>
<dbReference type="Pfam" id="PF01593">
    <property type="entry name" value="Amino_oxidase"/>
    <property type="match status" value="1"/>
</dbReference>
<dbReference type="EC" id="1.13.12.3" evidence="4"/>
<dbReference type="SUPFAM" id="SSF54373">
    <property type="entry name" value="FAD-linked reductases, C-terminal domain"/>
    <property type="match status" value="1"/>
</dbReference>
<dbReference type="InterPro" id="IPR036188">
    <property type="entry name" value="FAD/NAD-bd_sf"/>
</dbReference>
<keyword evidence="6" id="KW-0560">Oxidoreductase</keyword>
<protein>
    <recommendedName>
        <fullName evidence="5">Tryptophan 2-monooxygenase</fullName>
        <ecNumber evidence="4">1.13.12.3</ecNumber>
    </recommendedName>
</protein>
<evidence type="ECO:0000256" key="3">
    <source>
        <dbReference type="ARBA" id="ARBA00005833"/>
    </source>
</evidence>
<comment type="cofactor">
    <cofactor evidence="1">
        <name>FAD</name>
        <dbReference type="ChEBI" id="CHEBI:57692"/>
    </cofactor>
</comment>
<evidence type="ECO:0000256" key="1">
    <source>
        <dbReference type="ARBA" id="ARBA00001974"/>
    </source>
</evidence>
<evidence type="ECO:0000256" key="6">
    <source>
        <dbReference type="ARBA" id="ARBA00023002"/>
    </source>
</evidence>
<evidence type="ECO:0000313" key="11">
    <source>
        <dbReference type="EMBL" id="MCX2974187.1"/>
    </source>
</evidence>
<dbReference type="Proteomes" id="UP001143307">
    <property type="component" value="Unassembled WGS sequence"/>
</dbReference>
<dbReference type="Gene3D" id="3.50.50.60">
    <property type="entry name" value="FAD/NAD(P)-binding domain"/>
    <property type="match status" value="1"/>
</dbReference>
<keyword evidence="9" id="KW-0732">Signal</keyword>
<comment type="caution">
    <text evidence="11">The sequence shown here is derived from an EMBL/GenBank/DDBJ whole genome shotgun (WGS) entry which is preliminary data.</text>
</comment>
<evidence type="ECO:0000259" key="10">
    <source>
        <dbReference type="Pfam" id="PF01593"/>
    </source>
</evidence>
<dbReference type="PANTHER" id="PTHR10742:SF418">
    <property type="entry name" value="AMINE OXIDASE DOMAIN-CONTAINING PROTEIN"/>
    <property type="match status" value="1"/>
</dbReference>
<evidence type="ECO:0000256" key="2">
    <source>
        <dbReference type="ARBA" id="ARBA00004814"/>
    </source>
</evidence>
<dbReference type="PROSITE" id="PS51257">
    <property type="entry name" value="PROKAR_LIPOPROTEIN"/>
    <property type="match status" value="1"/>
</dbReference>
<dbReference type="PRINTS" id="PR00757">
    <property type="entry name" value="AMINEOXDASEF"/>
</dbReference>
<dbReference type="PANTHER" id="PTHR10742">
    <property type="entry name" value="FLAVIN MONOAMINE OXIDASE"/>
    <property type="match status" value="1"/>
</dbReference>
<evidence type="ECO:0000256" key="9">
    <source>
        <dbReference type="SAM" id="SignalP"/>
    </source>
</evidence>
<dbReference type="InterPro" id="IPR001613">
    <property type="entry name" value="Flavin_amine_oxidase"/>
</dbReference>
<keyword evidence="7" id="KW-0073">Auxin biosynthesis</keyword>
<comment type="pathway">
    <text evidence="2">Plant hormone metabolism; auxin biosynthesis.</text>
</comment>
<evidence type="ECO:0000256" key="4">
    <source>
        <dbReference type="ARBA" id="ARBA00012535"/>
    </source>
</evidence>
<evidence type="ECO:0000256" key="7">
    <source>
        <dbReference type="ARBA" id="ARBA00023070"/>
    </source>
</evidence>
<feature type="chain" id="PRO_5046035790" description="Tryptophan 2-monooxygenase" evidence="9">
    <location>
        <begin position="22"/>
        <end position="601"/>
    </location>
</feature>
<organism evidence="11 12">
    <name type="scientific">Candidatus Seongchinamella marina</name>
    <dbReference type="NCBI Taxonomy" id="2518990"/>
    <lineage>
        <taxon>Bacteria</taxon>
        <taxon>Pseudomonadati</taxon>
        <taxon>Pseudomonadota</taxon>
        <taxon>Gammaproteobacteria</taxon>
        <taxon>Cellvibrionales</taxon>
        <taxon>Halieaceae</taxon>
        <taxon>Seongchinamella</taxon>
    </lineage>
</organism>
<sequence length="601" mass="65111">MFFMWRISTFLTLLIFLQACKHPLLIVGEGDIVDLNAGGFGCTLEVFSADVTACENDVRGDYFVNYAGVPNTGWRFSHWDGWCGPLSVDENCRIDVNASAVASWDEKHSDIPIPALTAVFSPIKNTTHDVVIVGAGSAGLYAAKTLHEFGYDVLIIEAAQRIGGRVKSRTLGDVRVDLGAEEHYMAAGENPVWPAVRQKYGDSIYALAYQGLDVYSMDDGRSTCWTSSTALHPCSVDSDVTAVGAFWQWYWKPGQHQDSASSLAEDVLHKYGVGFGHRAYHLYDAGFAGGSYATNLDKLGARSLALQSNEWDLSEQIRVLADKELGYADVLENIWWNDVVANNDLLLNNPVVSIDTRGDDVIVVDAAGDMHAARQVIVTVSLGVLQAEMIDFIPDLPSSTVAAYNAIGIDKGMKVPMRFSAPWWETESGKMAWLVTEGVAGACWPPSNYKLNATSHILMCYPMGENSVALNNIAVAAGGGVAGDAAITNAILKDLDNTFPQAPGQATETYLEGFVQNWGADPYTLGVYSYPKVDTFKSRADNKRRDLQAPIAENRVFLAGEASNITHSATVVGALHEGERAANDVHVVNGNPNNPPDLPGY</sequence>
<accession>A0ABT3SW08</accession>
<dbReference type="EMBL" id="SHNP01000004">
    <property type="protein sequence ID" value="MCX2974187.1"/>
    <property type="molecule type" value="Genomic_DNA"/>
</dbReference>
<comment type="similarity">
    <text evidence="3">Belongs to the tryptophan 2-monooxygenase family.</text>
</comment>
<gene>
    <name evidence="11" type="ORF">EYC87_11395</name>
</gene>
<feature type="domain" description="Amine oxidase" evidence="10">
    <location>
        <begin position="138"/>
        <end position="585"/>
    </location>
</feature>